<dbReference type="AlphaFoldDB" id="A0A6A2XJG6"/>
<evidence type="ECO:0000313" key="1">
    <source>
        <dbReference type="EMBL" id="KAE8675692.1"/>
    </source>
</evidence>
<name>A0A6A2XJG6_HIBSY</name>
<evidence type="ECO:0008006" key="3">
    <source>
        <dbReference type="Google" id="ProtNLM"/>
    </source>
</evidence>
<protein>
    <recommendedName>
        <fullName evidence="3">DUF4283 domain-containing protein</fullName>
    </recommendedName>
</protein>
<evidence type="ECO:0000313" key="2">
    <source>
        <dbReference type="Proteomes" id="UP000436088"/>
    </source>
</evidence>
<gene>
    <name evidence="1" type="ORF">F3Y22_tig00111648pilonHSYRG00183</name>
</gene>
<reference evidence="1" key="1">
    <citation type="submission" date="2019-09" db="EMBL/GenBank/DDBJ databases">
        <title>Draft genome information of white flower Hibiscus syriacus.</title>
        <authorList>
            <person name="Kim Y.-M."/>
        </authorList>
    </citation>
    <scope>NUCLEOTIDE SEQUENCE [LARGE SCALE GENOMIC DNA]</scope>
    <source>
        <strain evidence="1">YM2019G1</strain>
    </source>
</reference>
<keyword evidence="2" id="KW-1185">Reference proteome</keyword>
<sequence length="561" mass="64409">MYNEEIVQTALQAVELLEGYEQKIKRTIWVVLKDVPLIVWSNKLFNDLGSLWGSVVSIHEDTCNRTRFDEARVLLEVQYASSVPEECILIINGRAYTIKNFTEDHEEERVFIDGFPAGGVIGQPVADDDGMFPRLQKERAGVTDIDALIRDNSRKLKKMAKGGGGRYVPARVQKGGVLSSEDNLVRHLGNETKVEVVLAVEDTPGVQFGGSRKRVVERSDVERTGVQDISNSMLIFEEFISKWELVKVPISGSVFTWFRVGSCTTTNIKKACKPFKWFNHWEDDHKLAEKIRRVFLANRGKDMNSMLLLVENMTKDWAKVSRELNLEPIEVLEKNIDVLESLCMVNASDQDAQSNLASAKVKSWTEFRKEERECSDERPKKSDLEIEMNNSVFKSQSTIQQDFVKHFQSWYNDVNTIPVKKYGVPFKRLSSESRRRLECLFRKMKFPKSYLGLRWVIKETLSKCGSPDYRESQISAPKLEKSNGVWYNILHPVMMNDDSLVLEVRYVMGNGTRIDFWSDNWTEVRSLKLPFPRIYGMAIKNRERFVSLGVGLMVFGVGRLI</sequence>
<organism evidence="1 2">
    <name type="scientific">Hibiscus syriacus</name>
    <name type="common">Rose of Sharon</name>
    <dbReference type="NCBI Taxonomy" id="106335"/>
    <lineage>
        <taxon>Eukaryota</taxon>
        <taxon>Viridiplantae</taxon>
        <taxon>Streptophyta</taxon>
        <taxon>Embryophyta</taxon>
        <taxon>Tracheophyta</taxon>
        <taxon>Spermatophyta</taxon>
        <taxon>Magnoliopsida</taxon>
        <taxon>eudicotyledons</taxon>
        <taxon>Gunneridae</taxon>
        <taxon>Pentapetalae</taxon>
        <taxon>rosids</taxon>
        <taxon>malvids</taxon>
        <taxon>Malvales</taxon>
        <taxon>Malvaceae</taxon>
        <taxon>Malvoideae</taxon>
        <taxon>Hibiscus</taxon>
    </lineage>
</organism>
<proteinExistence type="predicted"/>
<accession>A0A6A2XJG6</accession>
<dbReference type="EMBL" id="VEPZ02001394">
    <property type="protein sequence ID" value="KAE8675692.1"/>
    <property type="molecule type" value="Genomic_DNA"/>
</dbReference>
<comment type="caution">
    <text evidence="1">The sequence shown here is derived from an EMBL/GenBank/DDBJ whole genome shotgun (WGS) entry which is preliminary data.</text>
</comment>
<dbReference type="Proteomes" id="UP000436088">
    <property type="component" value="Unassembled WGS sequence"/>
</dbReference>